<gene>
    <name evidence="1" type="ORF">POL25_02840</name>
</gene>
<keyword evidence="2" id="KW-1185">Reference proteome</keyword>
<evidence type="ECO:0008006" key="3">
    <source>
        <dbReference type="Google" id="ProtNLM"/>
    </source>
</evidence>
<evidence type="ECO:0000313" key="1">
    <source>
        <dbReference type="EMBL" id="MDC0715812.1"/>
    </source>
</evidence>
<sequence>MVGPDNRYVAAARLDTGAAIAVPEHLEQRGWFEDQFRILRASDAGEVEAFWDPRTGEVRDFYRHTSRNDGLSLRELDGDRVVYWLPGQDQAGIGSFWRVDLASGERERLLTGVGMASFRLNETKFFEVIPRAR</sequence>
<proteinExistence type="predicted"/>
<accession>A0ABT5DQ76</accession>
<organism evidence="1 2">
    <name type="scientific">Nannocystis bainbridge</name>
    <dbReference type="NCBI Taxonomy" id="2995303"/>
    <lineage>
        <taxon>Bacteria</taxon>
        <taxon>Pseudomonadati</taxon>
        <taxon>Myxococcota</taxon>
        <taxon>Polyangia</taxon>
        <taxon>Nannocystales</taxon>
        <taxon>Nannocystaceae</taxon>
        <taxon>Nannocystis</taxon>
    </lineage>
</organism>
<name>A0ABT5DQ76_9BACT</name>
<evidence type="ECO:0000313" key="2">
    <source>
        <dbReference type="Proteomes" id="UP001221686"/>
    </source>
</evidence>
<dbReference type="EMBL" id="JAQNDL010000001">
    <property type="protein sequence ID" value="MDC0715812.1"/>
    <property type="molecule type" value="Genomic_DNA"/>
</dbReference>
<comment type="caution">
    <text evidence="1">The sequence shown here is derived from an EMBL/GenBank/DDBJ whole genome shotgun (WGS) entry which is preliminary data.</text>
</comment>
<dbReference type="Proteomes" id="UP001221686">
    <property type="component" value="Unassembled WGS sequence"/>
</dbReference>
<reference evidence="1 2" key="1">
    <citation type="submission" date="2022-11" db="EMBL/GenBank/DDBJ databases">
        <title>Minimal conservation of predation-associated metabolite biosynthetic gene clusters underscores biosynthetic potential of Myxococcota including descriptions for ten novel species: Archangium lansinium sp. nov., Myxococcus landrumus sp. nov., Nannocystis bai.</title>
        <authorList>
            <person name="Ahearne A."/>
            <person name="Stevens C."/>
            <person name="Dowd S."/>
        </authorList>
    </citation>
    <scope>NUCLEOTIDE SEQUENCE [LARGE SCALE GENOMIC DNA]</scope>
    <source>
        <strain evidence="1 2">BB15-2</strain>
    </source>
</reference>
<dbReference type="SUPFAM" id="SSF69304">
    <property type="entry name" value="Tricorn protease N-terminal domain"/>
    <property type="match status" value="1"/>
</dbReference>
<dbReference type="RefSeq" id="WP_272084237.1">
    <property type="nucleotide sequence ID" value="NZ_JAQNDL010000001.1"/>
</dbReference>
<protein>
    <recommendedName>
        <fullName evidence="3">S9 family peptidase</fullName>
    </recommendedName>
</protein>